<comment type="subcellular location">
    <subcellularLocation>
        <location evidence="2">Endoplasmic reticulum</location>
    </subcellularLocation>
    <subcellularLocation>
        <location evidence="3">Membrane</location>
    </subcellularLocation>
    <subcellularLocation>
        <location evidence="1">Mitochondrion</location>
    </subcellularLocation>
</comment>
<organism evidence="8 9">
    <name type="scientific">Lasiosphaeris hirsuta</name>
    <dbReference type="NCBI Taxonomy" id="260670"/>
    <lineage>
        <taxon>Eukaryota</taxon>
        <taxon>Fungi</taxon>
        <taxon>Dikarya</taxon>
        <taxon>Ascomycota</taxon>
        <taxon>Pezizomycotina</taxon>
        <taxon>Sordariomycetes</taxon>
        <taxon>Sordariomycetidae</taxon>
        <taxon>Sordariales</taxon>
        <taxon>Lasiosphaeriaceae</taxon>
        <taxon>Lasiosphaeris</taxon>
    </lineage>
</organism>
<dbReference type="EMBL" id="JAUKUA010000004">
    <property type="protein sequence ID" value="KAK0716314.1"/>
    <property type="molecule type" value="Genomic_DNA"/>
</dbReference>
<dbReference type="InterPro" id="IPR000073">
    <property type="entry name" value="AB_hydrolase_1"/>
</dbReference>
<dbReference type="Gene3D" id="3.40.50.1820">
    <property type="entry name" value="alpha/beta hydrolase"/>
    <property type="match status" value="1"/>
</dbReference>
<evidence type="ECO:0000313" key="9">
    <source>
        <dbReference type="Proteomes" id="UP001172102"/>
    </source>
</evidence>
<keyword evidence="6" id="KW-0472">Membrane</keyword>
<dbReference type="InterPro" id="IPR029058">
    <property type="entry name" value="AB_hydrolase_fold"/>
</dbReference>
<evidence type="ECO:0000256" key="6">
    <source>
        <dbReference type="ARBA" id="ARBA00023136"/>
    </source>
</evidence>
<evidence type="ECO:0000256" key="1">
    <source>
        <dbReference type="ARBA" id="ARBA00004173"/>
    </source>
</evidence>
<dbReference type="GO" id="GO:0016020">
    <property type="term" value="C:membrane"/>
    <property type="evidence" value="ECO:0007669"/>
    <property type="project" value="UniProtKB-SubCell"/>
</dbReference>
<dbReference type="Pfam" id="PF12697">
    <property type="entry name" value="Abhydrolase_6"/>
    <property type="match status" value="1"/>
</dbReference>
<keyword evidence="4" id="KW-0256">Endoplasmic reticulum</keyword>
<dbReference type="PANTHER" id="PTHR48182:SF2">
    <property type="entry name" value="PROTEIN SERAC1"/>
    <property type="match status" value="1"/>
</dbReference>
<sequence>SLVFVHGFTGHPKDTWALKGAKSQLATRDASGTNRDDSDVYWPVDLACKTLPNSRILTYGYDTKVRHLFAGPVSQNSVYDHAGDLLGRLESLRRSSDEACRPILFIAHSLGGIVVKEALRISRGCENTIADRRRIYESTSGIMFFGTPHGGADPRNLIHHVLSALVRAFGLRVNNQIVNTLMPDAEHLTQLRDEFSIMCQERIWKVHSFQEEYGVPALFGNKVVNDNSSCLNNPTLETKQHISSNHMDMCRFSGLQDQEYLKVAAAMTHIVGA</sequence>
<evidence type="ECO:0000259" key="7">
    <source>
        <dbReference type="Pfam" id="PF12697"/>
    </source>
</evidence>
<evidence type="ECO:0000256" key="2">
    <source>
        <dbReference type="ARBA" id="ARBA00004240"/>
    </source>
</evidence>
<dbReference type="Proteomes" id="UP001172102">
    <property type="component" value="Unassembled WGS sequence"/>
</dbReference>
<dbReference type="AlphaFoldDB" id="A0AA40DU22"/>
<keyword evidence="9" id="KW-1185">Reference proteome</keyword>
<dbReference type="GO" id="GO:0005739">
    <property type="term" value="C:mitochondrion"/>
    <property type="evidence" value="ECO:0007669"/>
    <property type="project" value="UniProtKB-SubCell"/>
</dbReference>
<evidence type="ECO:0000256" key="4">
    <source>
        <dbReference type="ARBA" id="ARBA00022824"/>
    </source>
</evidence>
<comment type="caution">
    <text evidence="8">The sequence shown here is derived from an EMBL/GenBank/DDBJ whole genome shotgun (WGS) entry which is preliminary data.</text>
</comment>
<gene>
    <name evidence="8" type="ORF">B0H67DRAFT_454121</name>
</gene>
<feature type="domain" description="AB hydrolase-1" evidence="7">
    <location>
        <begin position="2"/>
        <end position="173"/>
    </location>
</feature>
<name>A0AA40DU22_9PEZI</name>
<evidence type="ECO:0000313" key="8">
    <source>
        <dbReference type="EMBL" id="KAK0716314.1"/>
    </source>
</evidence>
<evidence type="ECO:0000256" key="5">
    <source>
        <dbReference type="ARBA" id="ARBA00023128"/>
    </source>
</evidence>
<reference evidence="8" key="1">
    <citation type="submission" date="2023-06" db="EMBL/GenBank/DDBJ databases">
        <title>Genome-scale phylogeny and comparative genomics of the fungal order Sordariales.</title>
        <authorList>
            <consortium name="Lawrence Berkeley National Laboratory"/>
            <person name="Hensen N."/>
            <person name="Bonometti L."/>
            <person name="Westerberg I."/>
            <person name="Brannstrom I.O."/>
            <person name="Guillou S."/>
            <person name="Cros-Aarteil S."/>
            <person name="Calhoun S."/>
            <person name="Haridas S."/>
            <person name="Kuo A."/>
            <person name="Mondo S."/>
            <person name="Pangilinan J."/>
            <person name="Riley R."/>
            <person name="Labutti K."/>
            <person name="Andreopoulos B."/>
            <person name="Lipzen A."/>
            <person name="Chen C."/>
            <person name="Yanf M."/>
            <person name="Daum C."/>
            <person name="Ng V."/>
            <person name="Clum A."/>
            <person name="Steindorff A."/>
            <person name="Ohm R."/>
            <person name="Martin F."/>
            <person name="Silar P."/>
            <person name="Natvig D."/>
            <person name="Lalanne C."/>
            <person name="Gautier V."/>
            <person name="Ament-Velasquez S.L."/>
            <person name="Kruys A."/>
            <person name="Hutchinson M.I."/>
            <person name="Powell A.J."/>
            <person name="Barry K."/>
            <person name="Miller A.N."/>
            <person name="Grigoriev I.V."/>
            <person name="Debuchy R."/>
            <person name="Gladieux P."/>
            <person name="Thoren M.H."/>
            <person name="Johannesson H."/>
        </authorList>
    </citation>
    <scope>NUCLEOTIDE SEQUENCE</scope>
    <source>
        <strain evidence="8">SMH4607-1</strain>
    </source>
</reference>
<feature type="non-terminal residue" evidence="8">
    <location>
        <position position="273"/>
    </location>
</feature>
<feature type="non-terminal residue" evidence="8">
    <location>
        <position position="1"/>
    </location>
</feature>
<dbReference type="GO" id="GO:0005783">
    <property type="term" value="C:endoplasmic reticulum"/>
    <property type="evidence" value="ECO:0007669"/>
    <property type="project" value="UniProtKB-SubCell"/>
</dbReference>
<dbReference type="SUPFAM" id="SSF53474">
    <property type="entry name" value="alpha/beta-Hydrolases"/>
    <property type="match status" value="1"/>
</dbReference>
<keyword evidence="5" id="KW-0496">Mitochondrion</keyword>
<evidence type="ECO:0000256" key="3">
    <source>
        <dbReference type="ARBA" id="ARBA00004370"/>
    </source>
</evidence>
<proteinExistence type="predicted"/>
<protein>
    <recommendedName>
        <fullName evidence="7">AB hydrolase-1 domain-containing protein</fullName>
    </recommendedName>
</protein>
<dbReference type="InterPro" id="IPR052374">
    <property type="entry name" value="SERAC1"/>
</dbReference>
<accession>A0AA40DU22</accession>
<dbReference type="PANTHER" id="PTHR48182">
    <property type="entry name" value="PROTEIN SERAC1"/>
    <property type="match status" value="1"/>
</dbReference>